<evidence type="ECO:0000259" key="2">
    <source>
        <dbReference type="Pfam" id="PF06985"/>
    </source>
</evidence>
<dbReference type="Pfam" id="PF06985">
    <property type="entry name" value="HET"/>
    <property type="match status" value="1"/>
</dbReference>
<gene>
    <name evidence="3" type="ORF">CC86DRAFT_360305</name>
</gene>
<dbReference type="EMBL" id="MU006240">
    <property type="protein sequence ID" value="KAF2820547.1"/>
    <property type="molecule type" value="Genomic_DNA"/>
</dbReference>
<feature type="non-terminal residue" evidence="3">
    <location>
        <position position="426"/>
    </location>
</feature>
<keyword evidence="4" id="KW-1185">Reference proteome</keyword>
<dbReference type="Proteomes" id="UP000799424">
    <property type="component" value="Unassembled WGS sequence"/>
</dbReference>
<dbReference type="InterPro" id="IPR010730">
    <property type="entry name" value="HET"/>
</dbReference>
<feature type="compositionally biased region" description="Polar residues" evidence="1">
    <location>
        <begin position="1"/>
        <end position="11"/>
    </location>
</feature>
<name>A0A6A6ZK08_9PLEO</name>
<feature type="region of interest" description="Disordered" evidence="1">
    <location>
        <begin position="1"/>
        <end position="36"/>
    </location>
</feature>
<dbReference type="OrthoDB" id="5428863at2759"/>
<reference evidence="3" key="1">
    <citation type="journal article" date="2020" name="Stud. Mycol.">
        <title>101 Dothideomycetes genomes: a test case for predicting lifestyles and emergence of pathogens.</title>
        <authorList>
            <person name="Haridas S."/>
            <person name="Albert R."/>
            <person name="Binder M."/>
            <person name="Bloem J."/>
            <person name="Labutti K."/>
            <person name="Salamov A."/>
            <person name="Andreopoulos B."/>
            <person name="Baker S."/>
            <person name="Barry K."/>
            <person name="Bills G."/>
            <person name="Bluhm B."/>
            <person name="Cannon C."/>
            <person name="Castanera R."/>
            <person name="Culley D."/>
            <person name="Daum C."/>
            <person name="Ezra D."/>
            <person name="Gonzalez J."/>
            <person name="Henrissat B."/>
            <person name="Kuo A."/>
            <person name="Liang C."/>
            <person name="Lipzen A."/>
            <person name="Lutzoni F."/>
            <person name="Magnuson J."/>
            <person name="Mondo S."/>
            <person name="Nolan M."/>
            <person name="Ohm R."/>
            <person name="Pangilinan J."/>
            <person name="Park H.-J."/>
            <person name="Ramirez L."/>
            <person name="Alfaro M."/>
            <person name="Sun H."/>
            <person name="Tritt A."/>
            <person name="Yoshinaga Y."/>
            <person name="Zwiers L.-H."/>
            <person name="Turgeon B."/>
            <person name="Goodwin S."/>
            <person name="Spatafora J."/>
            <person name="Crous P."/>
            <person name="Grigoriev I."/>
        </authorList>
    </citation>
    <scope>NUCLEOTIDE SEQUENCE</scope>
    <source>
        <strain evidence="3">CBS 113818</strain>
    </source>
</reference>
<dbReference type="PANTHER" id="PTHR33112">
    <property type="entry name" value="DOMAIN PROTEIN, PUTATIVE-RELATED"/>
    <property type="match status" value="1"/>
</dbReference>
<evidence type="ECO:0000313" key="3">
    <source>
        <dbReference type="EMBL" id="KAF2820547.1"/>
    </source>
</evidence>
<accession>A0A6A6ZK08</accession>
<organism evidence="3 4">
    <name type="scientific">Ophiobolus disseminans</name>
    <dbReference type="NCBI Taxonomy" id="1469910"/>
    <lineage>
        <taxon>Eukaryota</taxon>
        <taxon>Fungi</taxon>
        <taxon>Dikarya</taxon>
        <taxon>Ascomycota</taxon>
        <taxon>Pezizomycotina</taxon>
        <taxon>Dothideomycetes</taxon>
        <taxon>Pleosporomycetidae</taxon>
        <taxon>Pleosporales</taxon>
        <taxon>Pleosporineae</taxon>
        <taxon>Phaeosphaeriaceae</taxon>
        <taxon>Ophiobolus</taxon>
    </lineage>
</organism>
<feature type="domain" description="Heterokaryon incompatibility" evidence="2">
    <location>
        <begin position="100"/>
        <end position="266"/>
    </location>
</feature>
<dbReference type="PANTHER" id="PTHR33112:SF1">
    <property type="entry name" value="HETEROKARYON INCOMPATIBILITY DOMAIN-CONTAINING PROTEIN"/>
    <property type="match status" value="1"/>
</dbReference>
<sequence length="426" mass="48434">MEKFNATSPSPLWSDHPLFGEPSFTPDEDLVPPRDCRTPEVPWAPRYVNQIREWIEACNKLHGNACVPEPVPRRPPEDVPLWLIDTDEQRIVPGLSAHRYLALSYVWPESRGSADSAAAPPPRTLLLDNASVADFQQSGFLGSPDTEQRIPAVIRHAIEFTCALGERYLWVDRLCIVQDDVGDGGTLSQVGKMDKIYSGAYLTIIAAATDKMYEKSAAFEGPIYEWPMFKTADSRRRMDWREREISARYVMLSRSRWATRGWTYQEQILCKRAVVFIESGFFWDCHCCVWDGVDLFPRQDFEGIALRADMGQRLNTRSWPDFSLYLDLVCPYNGRQFSYPQDAMLGVTGVLNALDKSFPGGFVYGLPRLFLDHALLWQPFGTGERRVDRSEDVDEAAPLELIAISTGSAQARDMRASLEWRIYETA</sequence>
<evidence type="ECO:0000313" key="4">
    <source>
        <dbReference type="Proteomes" id="UP000799424"/>
    </source>
</evidence>
<evidence type="ECO:0000256" key="1">
    <source>
        <dbReference type="SAM" id="MobiDB-lite"/>
    </source>
</evidence>
<dbReference type="AlphaFoldDB" id="A0A6A6ZK08"/>
<protein>
    <submittedName>
        <fullName evidence="3">HET-domain-containing protein</fullName>
    </submittedName>
</protein>
<proteinExistence type="predicted"/>